<dbReference type="Proteomes" id="UP000019460">
    <property type="component" value="Unassembled WGS sequence"/>
</dbReference>
<proteinExistence type="predicted"/>
<evidence type="ECO:0000256" key="2">
    <source>
        <dbReference type="SAM" id="SignalP"/>
    </source>
</evidence>
<keyword evidence="4" id="KW-1185">Reference proteome</keyword>
<dbReference type="RefSeq" id="WP_043750045.1">
    <property type="nucleotide sequence ID" value="NZ_AONC01000012.1"/>
</dbReference>
<feature type="compositionally biased region" description="Pro residues" evidence="1">
    <location>
        <begin position="232"/>
        <end position="242"/>
    </location>
</feature>
<accession>W9V9X4</accession>
<feature type="compositionally biased region" description="Basic and acidic residues" evidence="1">
    <location>
        <begin position="60"/>
        <end position="82"/>
    </location>
</feature>
<dbReference type="OrthoDB" id="5772823at2"/>
<evidence type="ECO:0000256" key="1">
    <source>
        <dbReference type="SAM" id="MobiDB-lite"/>
    </source>
</evidence>
<dbReference type="AlphaFoldDB" id="W9V9X4"/>
<feature type="compositionally biased region" description="Basic and acidic residues" evidence="1">
    <location>
        <begin position="145"/>
        <end position="154"/>
    </location>
</feature>
<evidence type="ECO:0000313" key="4">
    <source>
        <dbReference type="Proteomes" id="UP000019460"/>
    </source>
</evidence>
<feature type="signal peptide" evidence="2">
    <location>
        <begin position="1"/>
        <end position="31"/>
    </location>
</feature>
<dbReference type="STRING" id="1249627.D779_0327"/>
<feature type="compositionally biased region" description="Basic and acidic residues" evidence="1">
    <location>
        <begin position="98"/>
        <end position="123"/>
    </location>
</feature>
<organism evidence="3 4">
    <name type="scientific">Imhoffiella purpurea</name>
    <dbReference type="NCBI Taxonomy" id="1249627"/>
    <lineage>
        <taxon>Bacteria</taxon>
        <taxon>Pseudomonadati</taxon>
        <taxon>Pseudomonadota</taxon>
        <taxon>Gammaproteobacteria</taxon>
        <taxon>Chromatiales</taxon>
        <taxon>Chromatiaceae</taxon>
        <taxon>Imhoffiella</taxon>
    </lineage>
</organism>
<dbReference type="eggNOG" id="COG1638">
    <property type="taxonomic scope" value="Bacteria"/>
</dbReference>
<keyword evidence="2" id="KW-0732">Signal</keyword>
<feature type="compositionally biased region" description="Polar residues" evidence="1">
    <location>
        <begin position="38"/>
        <end position="52"/>
    </location>
</feature>
<evidence type="ECO:0000313" key="3">
    <source>
        <dbReference type="EMBL" id="EXJ16393.1"/>
    </source>
</evidence>
<feature type="region of interest" description="Disordered" evidence="1">
    <location>
        <begin position="210"/>
        <end position="242"/>
    </location>
</feature>
<feature type="compositionally biased region" description="Low complexity" evidence="1">
    <location>
        <begin position="222"/>
        <end position="231"/>
    </location>
</feature>
<dbReference type="EMBL" id="AONC01000012">
    <property type="protein sequence ID" value="EXJ16393.1"/>
    <property type="molecule type" value="Genomic_DNA"/>
</dbReference>
<comment type="caution">
    <text evidence="3">The sequence shown here is derived from an EMBL/GenBank/DDBJ whole genome shotgun (WGS) entry which is preliminary data.</text>
</comment>
<protein>
    <submittedName>
        <fullName evidence="3">Uncharacterized protein</fullName>
    </submittedName>
</protein>
<feature type="region of interest" description="Disordered" evidence="1">
    <location>
        <begin position="28"/>
        <end position="154"/>
    </location>
</feature>
<gene>
    <name evidence="3" type="ORF">D779_0327</name>
</gene>
<name>W9V9X4_9GAMM</name>
<reference evidence="3 4" key="1">
    <citation type="submission" date="2012-11" db="EMBL/GenBank/DDBJ databases">
        <title>Genome assembly of Thiorhodococcus sp. AK35.</title>
        <authorList>
            <person name="Nupur N."/>
            <person name="Khatri I."/>
            <person name="Subramanian S."/>
            <person name="Pinnaka A."/>
        </authorList>
    </citation>
    <scope>NUCLEOTIDE SEQUENCE [LARGE SCALE GENOMIC DNA]</scope>
    <source>
        <strain evidence="3 4">AK35</strain>
    </source>
</reference>
<feature type="chain" id="PRO_5004933911" evidence="2">
    <location>
        <begin position="32"/>
        <end position="242"/>
    </location>
</feature>
<sequence length="242" mass="27284">MIERSAFATFASATAFALILNQFLAPGPARAEDRPQNRSEIQSTDGPAQSSPADAARIQAAERRAAADAQRRQRYEDLRSRAAEVGIELPETPPWEDNDARMSERGRSAAERERRQAEREARWHQMQQEASERGVPMPDASPWEEASKHRQAMAERYEAYRKTIEAMTDEQREAAQAMFGGRSDQNRVPRAYPAYPPRRHYGIPYWEAPCHDDGTGYPSSAYQYPGPSYDQGPPPPPVRSGH</sequence>